<dbReference type="AlphaFoldDB" id="A0A0C1QV64"/>
<sequence length="93" mass="10504">MPKSKYQQIIEEHCSKEAVTIPTGFYRRSAGHLAVIKYSGTQKQLVATTWTKSADVINYLTNYGNEHCQINDFKKGIELVWNGAKSLTVRQAV</sequence>
<name>A0A0C1QV64_9GAMM</name>
<proteinExistence type="predicted"/>
<evidence type="ECO:0000313" key="2">
    <source>
        <dbReference type="Proteomes" id="UP000031327"/>
    </source>
</evidence>
<comment type="caution">
    <text evidence="1">The sequence shown here is derived from an EMBL/GenBank/DDBJ whole genome shotgun (WGS) entry which is preliminary data.</text>
</comment>
<dbReference type="EMBL" id="JWIC01000003">
    <property type="protein sequence ID" value="KID58862.1"/>
    <property type="molecule type" value="Genomic_DNA"/>
</dbReference>
<accession>A0A0C1QV64</accession>
<dbReference type="RefSeq" id="WP_039608031.1">
    <property type="nucleotide sequence ID" value="NZ_JWIC01000003.1"/>
</dbReference>
<protein>
    <submittedName>
        <fullName evidence="1">Uncharacterized protein</fullName>
    </submittedName>
</protein>
<evidence type="ECO:0000313" key="1">
    <source>
        <dbReference type="EMBL" id="KID58862.1"/>
    </source>
</evidence>
<dbReference type="Proteomes" id="UP000031327">
    <property type="component" value="Unassembled WGS sequence"/>
</dbReference>
<organism evidence="1 2">
    <name type="scientific">Pseudoalteromonas luteoviolacea</name>
    <dbReference type="NCBI Taxonomy" id="43657"/>
    <lineage>
        <taxon>Bacteria</taxon>
        <taxon>Pseudomonadati</taxon>
        <taxon>Pseudomonadota</taxon>
        <taxon>Gammaproteobacteria</taxon>
        <taxon>Alteromonadales</taxon>
        <taxon>Pseudoalteromonadaceae</taxon>
        <taxon>Pseudoalteromonas</taxon>
    </lineage>
</organism>
<dbReference type="OrthoDB" id="7062547at2"/>
<reference evidence="1 2" key="1">
    <citation type="submission" date="2014-12" db="EMBL/GenBank/DDBJ databases">
        <title>Draft Genome Sequence of Pseudoalteromonas luteoviolacea HI1.</title>
        <authorList>
            <person name="Asahina A.Y."/>
            <person name="Hadfield M.G."/>
        </authorList>
    </citation>
    <scope>NUCLEOTIDE SEQUENCE [LARGE SCALE GENOMIC DNA]</scope>
    <source>
        <strain evidence="1 2">HI1</strain>
    </source>
</reference>
<gene>
    <name evidence="1" type="ORF">JF50_03165</name>
</gene>